<comment type="caution">
    <text evidence="6">The sequence shown here is derived from an EMBL/GenBank/DDBJ whole genome shotgun (WGS) entry which is preliminary data.</text>
</comment>
<keyword evidence="2" id="KW-0456">Lyase</keyword>
<dbReference type="GO" id="GO:0019172">
    <property type="term" value="F:glyoxalase III activity"/>
    <property type="evidence" value="ECO:0007669"/>
    <property type="project" value="TreeGrafter"/>
</dbReference>
<dbReference type="GO" id="GO:0006508">
    <property type="term" value="P:proteolysis"/>
    <property type="evidence" value="ECO:0007669"/>
    <property type="project" value="UniProtKB-KW"/>
</dbReference>
<dbReference type="PANTHER" id="PTHR48094">
    <property type="entry name" value="PROTEIN/NUCLEIC ACID DEGLYCASE DJ-1-RELATED"/>
    <property type="match status" value="1"/>
</dbReference>
<evidence type="ECO:0000256" key="1">
    <source>
        <dbReference type="ARBA" id="ARBA00023016"/>
    </source>
</evidence>
<dbReference type="InterPro" id="IPR050325">
    <property type="entry name" value="Prot/Nucl_acid_deglycase"/>
</dbReference>
<reference evidence="6 7" key="1">
    <citation type="submission" date="2020-08" db="EMBL/GenBank/DDBJ databases">
        <title>Functional genomics of gut bacteria from endangered species of beetles.</title>
        <authorList>
            <person name="Carlos-Shanley C."/>
        </authorList>
    </citation>
    <scope>NUCLEOTIDE SEQUENCE [LARGE SCALE GENOMIC DNA]</scope>
    <source>
        <strain evidence="6 7">S00239</strain>
    </source>
</reference>
<keyword evidence="4" id="KW-0732">Signal</keyword>
<evidence type="ECO:0000259" key="5">
    <source>
        <dbReference type="Pfam" id="PF01965"/>
    </source>
</evidence>
<dbReference type="Proteomes" id="UP000562027">
    <property type="component" value="Unassembled WGS sequence"/>
</dbReference>
<evidence type="ECO:0000313" key="7">
    <source>
        <dbReference type="Proteomes" id="UP000562027"/>
    </source>
</evidence>
<dbReference type="AlphaFoldDB" id="A0A840LDB0"/>
<name>A0A840LDB0_9BURK</name>
<gene>
    <name evidence="6" type="ORF">HNP55_004710</name>
</gene>
<dbReference type="InterPro" id="IPR029062">
    <property type="entry name" value="Class_I_gatase-like"/>
</dbReference>
<keyword evidence="6" id="KW-0378">Hydrolase</keyword>
<evidence type="ECO:0000313" key="6">
    <source>
        <dbReference type="EMBL" id="MBB4846156.1"/>
    </source>
</evidence>
<dbReference type="GO" id="GO:0008233">
    <property type="term" value="F:peptidase activity"/>
    <property type="evidence" value="ECO:0007669"/>
    <property type="project" value="UniProtKB-KW"/>
</dbReference>
<protein>
    <submittedName>
        <fullName evidence="6">Putative intracellular protease/amidase</fullName>
    </submittedName>
</protein>
<dbReference type="RefSeq" id="WP_184304731.1">
    <property type="nucleotide sequence ID" value="NZ_JACHLP010000015.1"/>
</dbReference>
<dbReference type="InterPro" id="IPR002818">
    <property type="entry name" value="DJ-1/PfpI"/>
</dbReference>
<feature type="chain" id="PRO_5032549068" evidence="4">
    <location>
        <begin position="25"/>
        <end position="154"/>
    </location>
</feature>
<organism evidence="6 7">
    <name type="scientific">Roseateles oligotrophus</name>
    <dbReference type="NCBI Taxonomy" id="1769250"/>
    <lineage>
        <taxon>Bacteria</taxon>
        <taxon>Pseudomonadati</taxon>
        <taxon>Pseudomonadota</taxon>
        <taxon>Betaproteobacteria</taxon>
        <taxon>Burkholderiales</taxon>
        <taxon>Sphaerotilaceae</taxon>
        <taxon>Roseateles</taxon>
    </lineage>
</organism>
<comment type="similarity">
    <text evidence="3">Belongs to the peptidase C56 family. HSP31-like subfamily.</text>
</comment>
<feature type="signal peptide" evidence="4">
    <location>
        <begin position="1"/>
        <end position="24"/>
    </location>
</feature>
<feature type="domain" description="DJ-1/PfpI" evidence="5">
    <location>
        <begin position="28"/>
        <end position="110"/>
    </location>
</feature>
<keyword evidence="7" id="KW-1185">Reference proteome</keyword>
<dbReference type="EMBL" id="JACHLP010000015">
    <property type="protein sequence ID" value="MBB4846156.1"/>
    <property type="molecule type" value="Genomic_DNA"/>
</dbReference>
<evidence type="ECO:0000256" key="2">
    <source>
        <dbReference type="ARBA" id="ARBA00023239"/>
    </source>
</evidence>
<sequence>MQDLLKQALAGGLLAAAALAPGWAAQPAGKVLIVVSSEGREQGKTRPGFEMDEFAQAGLKARDYRAVLVMGGKGAMFDLPKDGGLLKLLSEMEAQGGVIAAVCHGPAALAGSASAITAAPPPPPLLQARQAGLGMGQGLNIAHRLAQSHGLDIE</sequence>
<dbReference type="GO" id="GO:0005737">
    <property type="term" value="C:cytoplasm"/>
    <property type="evidence" value="ECO:0007669"/>
    <property type="project" value="TreeGrafter"/>
</dbReference>
<evidence type="ECO:0000256" key="4">
    <source>
        <dbReference type="SAM" id="SignalP"/>
    </source>
</evidence>
<dbReference type="SUPFAM" id="SSF52317">
    <property type="entry name" value="Class I glutamine amidotransferase-like"/>
    <property type="match status" value="1"/>
</dbReference>
<keyword evidence="1" id="KW-0346">Stress response</keyword>
<dbReference type="Pfam" id="PF01965">
    <property type="entry name" value="DJ-1_PfpI"/>
    <property type="match status" value="1"/>
</dbReference>
<dbReference type="PANTHER" id="PTHR48094:SF11">
    <property type="entry name" value="GLUTATHIONE-INDEPENDENT GLYOXALASE HSP31-RELATED"/>
    <property type="match status" value="1"/>
</dbReference>
<dbReference type="Gene3D" id="3.40.50.880">
    <property type="match status" value="1"/>
</dbReference>
<evidence type="ECO:0000256" key="3">
    <source>
        <dbReference type="ARBA" id="ARBA00038493"/>
    </source>
</evidence>
<proteinExistence type="inferred from homology"/>
<keyword evidence="6" id="KW-0645">Protease</keyword>
<dbReference type="GO" id="GO:0019243">
    <property type="term" value="P:methylglyoxal catabolic process to D-lactate via S-lactoyl-glutathione"/>
    <property type="evidence" value="ECO:0007669"/>
    <property type="project" value="TreeGrafter"/>
</dbReference>
<accession>A0A840LDB0</accession>